<accession>A0A7U4JPW9</accession>
<dbReference type="GeneID" id="92939079"/>
<dbReference type="KEGG" id="cld:CLSPO_c24070"/>
<dbReference type="AlphaFoldDB" id="A0A7U4JPW9"/>
<sequence length="149" mass="17652">MNFSEKLASYVIKRKFKNCEIHFNDQQSKGEVDFELKMPHKQYKIPMEVTTSVEEQSIKEINEVIRNNERLITRKTGRNGYWAITLNKNANVNKIKKQSDKIDDYLYLLEENKIKKFYCESIYSYPKCISDKIRELSQSLWIDGASRIG</sequence>
<evidence type="ECO:0000313" key="1">
    <source>
        <dbReference type="EMBL" id="AKC63127.1"/>
    </source>
</evidence>
<proteinExistence type="predicted"/>
<name>A0A7U4JPW9_CLOSG</name>
<dbReference type="EMBL" id="CP009225">
    <property type="protein sequence ID" value="AKC63127.1"/>
    <property type="molecule type" value="Genomic_DNA"/>
</dbReference>
<organism evidence="1 2">
    <name type="scientific">Clostridium sporogenes</name>
    <dbReference type="NCBI Taxonomy" id="1509"/>
    <lineage>
        <taxon>Bacteria</taxon>
        <taxon>Bacillati</taxon>
        <taxon>Bacillota</taxon>
        <taxon>Clostridia</taxon>
        <taxon>Eubacteriales</taxon>
        <taxon>Clostridiaceae</taxon>
        <taxon>Clostridium</taxon>
    </lineage>
</organism>
<dbReference type="RefSeq" id="WP_033060206.1">
    <property type="nucleotide sequence ID" value="NZ_CP009225.1"/>
</dbReference>
<evidence type="ECO:0000313" key="2">
    <source>
        <dbReference type="Proteomes" id="UP000033052"/>
    </source>
</evidence>
<dbReference type="Proteomes" id="UP000033052">
    <property type="component" value="Chromosome"/>
</dbReference>
<protein>
    <submittedName>
        <fullName evidence="1">Uncharacterized protein</fullName>
    </submittedName>
</protein>
<gene>
    <name evidence="1" type="ORF">CLSPO_c24070</name>
</gene>
<reference evidence="1 2" key="1">
    <citation type="journal article" date="2015" name="PLoS ONE">
        <title>A universal mariner transposon system for forward genetic studies in the genus clostridium.</title>
        <authorList>
            <person name="Zhang Y."/>
            <person name="Grosse-Honebrink A."/>
            <person name="Minton N.P."/>
        </authorList>
    </citation>
    <scope>NUCLEOTIDE SEQUENCE [LARGE SCALE GENOMIC DNA]</scope>
    <source>
        <strain evidence="1 2">NCIMB 10696</strain>
    </source>
</reference>